<evidence type="ECO:0000256" key="1">
    <source>
        <dbReference type="SAM" id="MobiDB-lite"/>
    </source>
</evidence>
<protein>
    <submittedName>
        <fullName evidence="2">Uncharacterized protein</fullName>
    </submittedName>
</protein>
<dbReference type="Proteomes" id="UP001163046">
    <property type="component" value="Unassembled WGS sequence"/>
</dbReference>
<feature type="compositionally biased region" description="Basic and acidic residues" evidence="1">
    <location>
        <begin position="125"/>
        <end position="142"/>
    </location>
</feature>
<feature type="region of interest" description="Disordered" evidence="1">
    <location>
        <begin position="122"/>
        <end position="142"/>
    </location>
</feature>
<feature type="compositionally biased region" description="Basic residues" evidence="1">
    <location>
        <begin position="1"/>
        <end position="23"/>
    </location>
</feature>
<reference evidence="2" key="1">
    <citation type="submission" date="2023-01" db="EMBL/GenBank/DDBJ databases">
        <title>Genome assembly of the deep-sea coral Lophelia pertusa.</title>
        <authorList>
            <person name="Herrera S."/>
            <person name="Cordes E."/>
        </authorList>
    </citation>
    <scope>NUCLEOTIDE SEQUENCE</scope>
    <source>
        <strain evidence="2">USNM1676648</strain>
        <tissue evidence="2">Polyp</tissue>
    </source>
</reference>
<feature type="compositionally biased region" description="Basic and acidic residues" evidence="1">
    <location>
        <begin position="28"/>
        <end position="49"/>
    </location>
</feature>
<evidence type="ECO:0000313" key="2">
    <source>
        <dbReference type="EMBL" id="KAJ7386335.1"/>
    </source>
</evidence>
<gene>
    <name evidence="2" type="ORF">OS493_008454</name>
</gene>
<accession>A0A9W9ZRT9</accession>
<sequence length="142" mass="16968">MTKRCRKTPSKSKRKRKRNKTNKTIHNNQEDEQAKSTPSKDKMDKKKKEVKNMANIDDIDMEEDLNLDLLFEEPAVVADVEGEQLQWFQWSRQQMGLTNQILQPHLQLNTWNHLQLRNRNIRPLNNRDERNGFSRSRSREPS</sequence>
<feature type="region of interest" description="Disordered" evidence="1">
    <location>
        <begin position="1"/>
        <end position="49"/>
    </location>
</feature>
<dbReference type="EMBL" id="MU825876">
    <property type="protein sequence ID" value="KAJ7386335.1"/>
    <property type="molecule type" value="Genomic_DNA"/>
</dbReference>
<evidence type="ECO:0000313" key="3">
    <source>
        <dbReference type="Proteomes" id="UP001163046"/>
    </source>
</evidence>
<proteinExistence type="predicted"/>
<name>A0A9W9ZRT9_9CNID</name>
<organism evidence="2 3">
    <name type="scientific">Desmophyllum pertusum</name>
    <dbReference type="NCBI Taxonomy" id="174260"/>
    <lineage>
        <taxon>Eukaryota</taxon>
        <taxon>Metazoa</taxon>
        <taxon>Cnidaria</taxon>
        <taxon>Anthozoa</taxon>
        <taxon>Hexacorallia</taxon>
        <taxon>Scleractinia</taxon>
        <taxon>Caryophylliina</taxon>
        <taxon>Caryophylliidae</taxon>
        <taxon>Desmophyllum</taxon>
    </lineage>
</organism>
<dbReference type="AlphaFoldDB" id="A0A9W9ZRT9"/>
<comment type="caution">
    <text evidence="2">The sequence shown here is derived from an EMBL/GenBank/DDBJ whole genome shotgun (WGS) entry which is preliminary data.</text>
</comment>
<keyword evidence="3" id="KW-1185">Reference proteome</keyword>